<organism evidence="7 8">
    <name type="scientific">Saponaria officinalis</name>
    <name type="common">Common soapwort</name>
    <name type="synonym">Lychnis saponaria</name>
    <dbReference type="NCBI Taxonomy" id="3572"/>
    <lineage>
        <taxon>Eukaryota</taxon>
        <taxon>Viridiplantae</taxon>
        <taxon>Streptophyta</taxon>
        <taxon>Embryophyta</taxon>
        <taxon>Tracheophyta</taxon>
        <taxon>Spermatophyta</taxon>
        <taxon>Magnoliopsida</taxon>
        <taxon>eudicotyledons</taxon>
        <taxon>Gunneridae</taxon>
        <taxon>Pentapetalae</taxon>
        <taxon>Caryophyllales</taxon>
        <taxon>Caryophyllaceae</taxon>
        <taxon>Caryophylleae</taxon>
        <taxon>Saponaria</taxon>
    </lineage>
</organism>
<feature type="chain" id="PRO_5043732625" description="Peptidase A1 domain-containing protein" evidence="5">
    <location>
        <begin position="34"/>
        <end position="499"/>
    </location>
</feature>
<dbReference type="SUPFAM" id="SSF50630">
    <property type="entry name" value="Acid proteases"/>
    <property type="match status" value="1"/>
</dbReference>
<evidence type="ECO:0000256" key="3">
    <source>
        <dbReference type="RuleBase" id="RU000454"/>
    </source>
</evidence>
<dbReference type="InterPro" id="IPR001969">
    <property type="entry name" value="Aspartic_peptidase_AS"/>
</dbReference>
<dbReference type="Proteomes" id="UP001443914">
    <property type="component" value="Unassembled WGS sequence"/>
</dbReference>
<dbReference type="AlphaFoldDB" id="A0AAW1H0Y1"/>
<keyword evidence="4" id="KW-1133">Transmembrane helix</keyword>
<evidence type="ECO:0000256" key="4">
    <source>
        <dbReference type="SAM" id="Phobius"/>
    </source>
</evidence>
<dbReference type="CDD" id="cd05471">
    <property type="entry name" value="pepsin_like"/>
    <property type="match status" value="1"/>
</dbReference>
<dbReference type="Pfam" id="PF14541">
    <property type="entry name" value="TAXi_C"/>
    <property type="match status" value="1"/>
</dbReference>
<dbReference type="PANTHER" id="PTHR13683:SF826">
    <property type="entry name" value="ASPARTYL PROTEASE FAMILY PROTEIN 1"/>
    <property type="match status" value="1"/>
</dbReference>
<feature type="domain" description="Peptidase A1" evidence="6">
    <location>
        <begin position="106"/>
        <end position="447"/>
    </location>
</feature>
<dbReference type="PROSITE" id="PS51767">
    <property type="entry name" value="PEPTIDASE_A1"/>
    <property type="match status" value="1"/>
</dbReference>
<evidence type="ECO:0000313" key="8">
    <source>
        <dbReference type="Proteomes" id="UP001443914"/>
    </source>
</evidence>
<gene>
    <name evidence="7" type="ORF">RND81_13G216200</name>
</gene>
<reference evidence="7" key="1">
    <citation type="submission" date="2024-03" db="EMBL/GenBank/DDBJ databases">
        <title>WGS assembly of Saponaria officinalis var. Norfolk2.</title>
        <authorList>
            <person name="Jenkins J."/>
            <person name="Shu S."/>
            <person name="Grimwood J."/>
            <person name="Barry K."/>
            <person name="Goodstein D."/>
            <person name="Schmutz J."/>
            <person name="Leebens-Mack J."/>
            <person name="Osbourn A."/>
        </authorList>
    </citation>
    <scope>NUCLEOTIDE SEQUENCE [LARGE SCALE GENOMIC DNA]</scope>
    <source>
        <strain evidence="7">JIC</strain>
    </source>
</reference>
<name>A0AAW1H0Y1_SAPOF</name>
<dbReference type="InterPro" id="IPR001461">
    <property type="entry name" value="Aspartic_peptidase_A1"/>
</dbReference>
<keyword evidence="5" id="KW-0732">Signal</keyword>
<dbReference type="InterPro" id="IPR033121">
    <property type="entry name" value="PEPTIDASE_A1"/>
</dbReference>
<dbReference type="InterPro" id="IPR034164">
    <property type="entry name" value="Pepsin-like_dom"/>
</dbReference>
<dbReference type="GO" id="GO:0006508">
    <property type="term" value="P:proteolysis"/>
    <property type="evidence" value="ECO:0007669"/>
    <property type="project" value="UniProtKB-KW"/>
</dbReference>
<feature type="active site" evidence="2">
    <location>
        <position position="124"/>
    </location>
</feature>
<evidence type="ECO:0000313" key="7">
    <source>
        <dbReference type="EMBL" id="KAK9670661.1"/>
    </source>
</evidence>
<feature type="active site" evidence="2">
    <location>
        <position position="327"/>
    </location>
</feature>
<keyword evidence="8" id="KW-1185">Reference proteome</keyword>
<dbReference type="FunFam" id="2.40.70.10:FF:000014">
    <property type="entry name" value="Aspartyl protease family protein 1"/>
    <property type="match status" value="1"/>
</dbReference>
<dbReference type="Pfam" id="PF14543">
    <property type="entry name" value="TAXi_N"/>
    <property type="match status" value="1"/>
</dbReference>
<dbReference type="Gene3D" id="2.40.70.10">
    <property type="entry name" value="Acid Proteases"/>
    <property type="match status" value="2"/>
</dbReference>
<dbReference type="PROSITE" id="PS00141">
    <property type="entry name" value="ASP_PROTEASE"/>
    <property type="match status" value="1"/>
</dbReference>
<dbReference type="PRINTS" id="PR00792">
    <property type="entry name" value="PEPSIN"/>
</dbReference>
<comment type="similarity">
    <text evidence="1 3">Belongs to the peptidase A1 family.</text>
</comment>
<protein>
    <recommendedName>
        <fullName evidence="6">Peptidase A1 domain-containing protein</fullName>
    </recommendedName>
</protein>
<dbReference type="EMBL" id="JBDFQZ010000013">
    <property type="protein sequence ID" value="KAK9670661.1"/>
    <property type="molecule type" value="Genomic_DNA"/>
</dbReference>
<dbReference type="PANTHER" id="PTHR13683">
    <property type="entry name" value="ASPARTYL PROTEASES"/>
    <property type="match status" value="1"/>
</dbReference>
<keyword evidence="4" id="KW-0472">Membrane</keyword>
<dbReference type="GO" id="GO:0004190">
    <property type="term" value="F:aspartic-type endopeptidase activity"/>
    <property type="evidence" value="ECO:0007669"/>
    <property type="project" value="UniProtKB-KW"/>
</dbReference>
<feature type="transmembrane region" description="Helical" evidence="4">
    <location>
        <begin position="478"/>
        <end position="498"/>
    </location>
</feature>
<keyword evidence="3" id="KW-0064">Aspartyl protease</keyword>
<proteinExistence type="inferred from homology"/>
<keyword evidence="3" id="KW-0378">Hydrolase</keyword>
<keyword evidence="4" id="KW-0812">Transmembrane</keyword>
<accession>A0AAW1H0Y1</accession>
<dbReference type="InterPro" id="IPR021109">
    <property type="entry name" value="Peptidase_aspartic_dom_sf"/>
</dbReference>
<dbReference type="PROSITE" id="PS51257">
    <property type="entry name" value="PROKAR_LIPOPROTEIN"/>
    <property type="match status" value="1"/>
</dbReference>
<keyword evidence="3" id="KW-0645">Protease</keyword>
<dbReference type="InterPro" id="IPR032861">
    <property type="entry name" value="TAXi_N"/>
</dbReference>
<evidence type="ECO:0000256" key="1">
    <source>
        <dbReference type="ARBA" id="ARBA00007447"/>
    </source>
</evidence>
<evidence type="ECO:0000259" key="6">
    <source>
        <dbReference type="PROSITE" id="PS51767"/>
    </source>
</evidence>
<sequence length="499" mass="54953">MFSRLISKMFRVSTYGCFVLFLMSGWSWQSCDADATFGFNIHHRFSDPVTAMLDINNDLPEFGTMEYYTAMAHRDHFHGRRLADRTRLTFAAGNETFHIPDLGFLYYANVSVGTPELWFLVALDTGSGLFWLPCDCTTNCAQSFEFSPTETIDFNIYSLSTSSSGKEMSCTNPLCGRGCIPSQSHCPYRVEYLSANTSSTGYVVEDVLHLRTDTGPSKFIDVTIPFGCGVIQTGHFLEAGAPNGLFGLAMDAISLPSVLARQKLAADSFSMCFSRDGIGRISFGDKGSHNQGQTPVTPNLSELYFVRITHVAVGHNVSAASMDVIFDTGTSFTYLTDPVYSLLSEQFNTQVRDRRARVDPSNPFQFCYEMTSSPEDLIVPPINLTFGGGSQFSVVHPWITIATEDGTLFYCLAVIKSEHDGINIIGENFMTGYRIVFDNEKPAIGWMASDCSDEVPFIPSPPVPGSRARRSAALSSLIHGYLAIAILVIQVLSVQLILL</sequence>
<comment type="caution">
    <text evidence="7">The sequence shown here is derived from an EMBL/GenBank/DDBJ whole genome shotgun (WGS) entry which is preliminary data.</text>
</comment>
<feature type="signal peptide" evidence="5">
    <location>
        <begin position="1"/>
        <end position="33"/>
    </location>
</feature>
<evidence type="ECO:0000256" key="2">
    <source>
        <dbReference type="PIRSR" id="PIRSR601461-1"/>
    </source>
</evidence>
<evidence type="ECO:0000256" key="5">
    <source>
        <dbReference type="SAM" id="SignalP"/>
    </source>
</evidence>
<dbReference type="InterPro" id="IPR032799">
    <property type="entry name" value="TAXi_C"/>
</dbReference>